<keyword evidence="1" id="KW-0472">Membrane</keyword>
<evidence type="ECO:0000256" key="1">
    <source>
        <dbReference type="SAM" id="Phobius"/>
    </source>
</evidence>
<dbReference type="EMBL" id="KN822026">
    <property type="protein sequence ID" value="KIM64761.1"/>
    <property type="molecule type" value="Genomic_DNA"/>
</dbReference>
<name>A0A0C3E9U9_9AGAM</name>
<keyword evidence="1" id="KW-0812">Transmembrane</keyword>
<reference evidence="3" key="2">
    <citation type="submission" date="2015-01" db="EMBL/GenBank/DDBJ databases">
        <title>Evolutionary Origins and Diversification of the Mycorrhizal Mutualists.</title>
        <authorList>
            <consortium name="DOE Joint Genome Institute"/>
            <consortium name="Mycorrhizal Genomics Consortium"/>
            <person name="Kohler A."/>
            <person name="Kuo A."/>
            <person name="Nagy L.G."/>
            <person name="Floudas D."/>
            <person name="Copeland A."/>
            <person name="Barry K.W."/>
            <person name="Cichocki N."/>
            <person name="Veneault-Fourrey C."/>
            <person name="LaButti K."/>
            <person name="Lindquist E.A."/>
            <person name="Lipzen A."/>
            <person name="Lundell T."/>
            <person name="Morin E."/>
            <person name="Murat C."/>
            <person name="Riley R."/>
            <person name="Ohm R."/>
            <person name="Sun H."/>
            <person name="Tunlid A."/>
            <person name="Henrissat B."/>
            <person name="Grigoriev I.V."/>
            <person name="Hibbett D.S."/>
            <person name="Martin F."/>
        </authorList>
    </citation>
    <scope>NUCLEOTIDE SEQUENCE [LARGE SCALE GENOMIC DNA]</scope>
    <source>
        <strain evidence="3">Foug A</strain>
    </source>
</reference>
<protein>
    <submittedName>
        <fullName evidence="2">Uncharacterized protein</fullName>
    </submittedName>
</protein>
<dbReference type="STRING" id="1036808.A0A0C3E9U9"/>
<dbReference type="InParanoid" id="A0A0C3E9U9"/>
<dbReference type="AlphaFoldDB" id="A0A0C3E9U9"/>
<reference evidence="2 3" key="1">
    <citation type="submission" date="2014-04" db="EMBL/GenBank/DDBJ databases">
        <authorList>
            <consortium name="DOE Joint Genome Institute"/>
            <person name="Kuo A."/>
            <person name="Kohler A."/>
            <person name="Nagy L.G."/>
            <person name="Floudas D."/>
            <person name="Copeland A."/>
            <person name="Barry K.W."/>
            <person name="Cichocki N."/>
            <person name="Veneault-Fourrey C."/>
            <person name="LaButti K."/>
            <person name="Lindquist E.A."/>
            <person name="Lipzen A."/>
            <person name="Lundell T."/>
            <person name="Morin E."/>
            <person name="Murat C."/>
            <person name="Sun H."/>
            <person name="Tunlid A."/>
            <person name="Henrissat B."/>
            <person name="Grigoriev I.V."/>
            <person name="Hibbett D.S."/>
            <person name="Martin F."/>
            <person name="Nordberg H.P."/>
            <person name="Cantor M.N."/>
            <person name="Hua S.X."/>
        </authorList>
    </citation>
    <scope>NUCLEOTIDE SEQUENCE [LARGE SCALE GENOMIC DNA]</scope>
    <source>
        <strain evidence="2 3">Foug A</strain>
    </source>
</reference>
<dbReference type="OrthoDB" id="288590at2759"/>
<dbReference type="SUPFAM" id="SSF51197">
    <property type="entry name" value="Clavaminate synthase-like"/>
    <property type="match status" value="1"/>
</dbReference>
<proteinExistence type="predicted"/>
<evidence type="ECO:0000313" key="2">
    <source>
        <dbReference type="EMBL" id="KIM64761.1"/>
    </source>
</evidence>
<dbReference type="Gene3D" id="2.60.120.330">
    <property type="entry name" value="B-lactam Antibiotic, Isopenicillin N Synthase, Chain"/>
    <property type="match status" value="2"/>
</dbReference>
<evidence type="ECO:0000313" key="3">
    <source>
        <dbReference type="Proteomes" id="UP000053989"/>
    </source>
</evidence>
<feature type="transmembrane region" description="Helical" evidence="1">
    <location>
        <begin position="37"/>
        <end position="55"/>
    </location>
</feature>
<feature type="non-terminal residue" evidence="2">
    <location>
        <position position="1"/>
    </location>
</feature>
<organism evidence="2 3">
    <name type="scientific">Scleroderma citrinum Foug A</name>
    <dbReference type="NCBI Taxonomy" id="1036808"/>
    <lineage>
        <taxon>Eukaryota</taxon>
        <taxon>Fungi</taxon>
        <taxon>Dikarya</taxon>
        <taxon>Basidiomycota</taxon>
        <taxon>Agaricomycotina</taxon>
        <taxon>Agaricomycetes</taxon>
        <taxon>Agaricomycetidae</taxon>
        <taxon>Boletales</taxon>
        <taxon>Sclerodermatineae</taxon>
        <taxon>Sclerodermataceae</taxon>
        <taxon>Scleroderma</taxon>
    </lineage>
</organism>
<dbReference type="HOGENOM" id="CLU_1478525_0_0_1"/>
<dbReference type="Proteomes" id="UP000053989">
    <property type="component" value="Unassembled WGS sequence"/>
</dbReference>
<sequence>KTALAFEIRNACMEVGPFYSEQTRAYFSLLLETKMKVAFPLGYILFFISHSRWWLYHRRIENFQRYAPFLDSNTDPFNRGDLLEGFAAGWEELALEENDETSGNNDHLVTIPRQVYTSRHTARAVGKVLYRLFALDLDLPETYFDDKYVTILWQEPDIQALQVLSPERQWINVTPIPGTWVVK</sequence>
<dbReference type="InterPro" id="IPR027443">
    <property type="entry name" value="IPNS-like_sf"/>
</dbReference>
<gene>
    <name evidence="2" type="ORF">SCLCIDRAFT_114441</name>
</gene>
<keyword evidence="1" id="KW-1133">Transmembrane helix</keyword>
<keyword evidence="3" id="KW-1185">Reference proteome</keyword>
<accession>A0A0C3E9U9</accession>